<organism evidence="2 3">
    <name type="scientific">Cellulomonas septica</name>
    <dbReference type="NCBI Taxonomy" id="285080"/>
    <lineage>
        <taxon>Bacteria</taxon>
        <taxon>Bacillati</taxon>
        <taxon>Actinomycetota</taxon>
        <taxon>Actinomycetes</taxon>
        <taxon>Micrococcales</taxon>
        <taxon>Cellulomonadaceae</taxon>
        <taxon>Cellulomonas</taxon>
    </lineage>
</organism>
<feature type="non-terminal residue" evidence="2">
    <location>
        <position position="160"/>
    </location>
</feature>
<feature type="compositionally biased region" description="Low complexity" evidence="1">
    <location>
        <begin position="110"/>
        <end position="130"/>
    </location>
</feature>
<dbReference type="EMBL" id="JAAXOY010000265">
    <property type="protein sequence ID" value="NKY40063.1"/>
    <property type="molecule type" value="Genomic_DNA"/>
</dbReference>
<dbReference type="Proteomes" id="UP000777774">
    <property type="component" value="Unassembled WGS sequence"/>
</dbReference>
<evidence type="ECO:0000313" key="3">
    <source>
        <dbReference type="Proteomes" id="UP000777774"/>
    </source>
</evidence>
<feature type="compositionally biased region" description="Low complexity" evidence="1">
    <location>
        <begin position="90"/>
        <end position="103"/>
    </location>
</feature>
<comment type="caution">
    <text evidence="2">The sequence shown here is derived from an EMBL/GenBank/DDBJ whole genome shotgun (WGS) entry which is preliminary data.</text>
</comment>
<protein>
    <submittedName>
        <fullName evidence="2">Uncharacterized protein</fullName>
    </submittedName>
</protein>
<feature type="compositionally biased region" description="Polar residues" evidence="1">
    <location>
        <begin position="131"/>
        <end position="146"/>
    </location>
</feature>
<feature type="region of interest" description="Disordered" evidence="1">
    <location>
        <begin position="1"/>
        <end position="37"/>
    </location>
</feature>
<accession>A0ABX1K0H7</accession>
<feature type="region of interest" description="Disordered" evidence="1">
    <location>
        <begin position="89"/>
        <end position="146"/>
    </location>
</feature>
<dbReference type="RefSeq" id="WP_210728450.1">
    <property type="nucleotide sequence ID" value="NZ_JAAXOY010000265.1"/>
</dbReference>
<name>A0ABX1K0H7_9CELL</name>
<evidence type="ECO:0000313" key="2">
    <source>
        <dbReference type="EMBL" id="NKY40063.1"/>
    </source>
</evidence>
<proteinExistence type="predicted"/>
<gene>
    <name evidence="2" type="ORF">HGA02_11125</name>
</gene>
<keyword evidence="3" id="KW-1185">Reference proteome</keyword>
<reference evidence="2 3" key="1">
    <citation type="submission" date="2020-04" db="EMBL/GenBank/DDBJ databases">
        <title>MicrobeNet Type strains.</title>
        <authorList>
            <person name="Nicholson A.C."/>
        </authorList>
    </citation>
    <scope>NUCLEOTIDE SEQUENCE [LARGE SCALE GENOMIC DNA]</scope>
    <source>
        <strain evidence="2 3">ATCC BAA-787</strain>
    </source>
</reference>
<sequence length="160" mass="15453">MAGQGEQRGLGEAAVGQPGRLADVAAAQPQARDGDDTAVTDALAACQDAIAGTLDAQEATDAAQQALTALATTLDEAVARLRETVTQALAAEGATGEPTDTGPTTGGTVDGSTDTTGTTGTTDTSGTEPSATSYTRPDGADTTSGGVASAATILADQAAV</sequence>
<evidence type="ECO:0000256" key="1">
    <source>
        <dbReference type="SAM" id="MobiDB-lite"/>
    </source>
</evidence>